<evidence type="ECO:0000313" key="8">
    <source>
        <dbReference type="Proteomes" id="UP000028045"/>
    </source>
</evidence>
<dbReference type="PANTHER" id="PTHR33359">
    <property type="entry name" value="MOLYBDOPTERIN SYNTHASE SULFUR CARRIER SUBUNIT"/>
    <property type="match status" value="1"/>
</dbReference>
<dbReference type="CDD" id="cd00754">
    <property type="entry name" value="Ubl_MoaD"/>
    <property type="match status" value="1"/>
</dbReference>
<dbReference type="GO" id="GO:1990133">
    <property type="term" value="C:molybdopterin adenylyltransferase complex"/>
    <property type="evidence" value="ECO:0007669"/>
    <property type="project" value="TreeGrafter"/>
</dbReference>
<dbReference type="UniPathway" id="UPA00344"/>
<keyword evidence="2 5" id="KW-0597">Phosphoprotein</keyword>
<keyword evidence="3 5" id="KW-0547">Nucleotide-binding</keyword>
<evidence type="ECO:0000256" key="3">
    <source>
        <dbReference type="ARBA" id="ARBA00022741"/>
    </source>
</evidence>
<dbReference type="Gene3D" id="3.10.20.30">
    <property type="match status" value="1"/>
</dbReference>
<name>A0A084AQH3_STACB</name>
<evidence type="ECO:0000256" key="2">
    <source>
        <dbReference type="ARBA" id="ARBA00022553"/>
    </source>
</evidence>
<dbReference type="GO" id="GO:0006777">
    <property type="term" value="P:Mo-molybdopterin cofactor biosynthetic process"/>
    <property type="evidence" value="ECO:0007669"/>
    <property type="project" value="UniProtKB-UniRule"/>
</dbReference>
<reference evidence="7 8" key="1">
    <citation type="journal article" date="2014" name="BMC Genomics">
        <title>Comparative genome sequencing reveals chemotype-specific gene clusters in the toxigenic black mold Stachybotrys.</title>
        <authorList>
            <person name="Semeiks J."/>
            <person name="Borek D."/>
            <person name="Otwinowski Z."/>
            <person name="Grishin N.V."/>
        </authorList>
    </citation>
    <scope>NUCLEOTIDE SEQUENCE [LARGE SCALE GENOMIC DNA]</scope>
    <source>
        <strain evidence="8">CBS 109288 / IBT 7711</strain>
    </source>
</reference>
<dbReference type="InterPro" id="IPR028887">
    <property type="entry name" value="MOCS2A_euk"/>
</dbReference>
<dbReference type="HOGENOM" id="CLU_108160_0_0_1"/>
<feature type="region of interest" description="Disordered" evidence="6">
    <location>
        <begin position="88"/>
        <end position="143"/>
    </location>
</feature>
<dbReference type="InterPro" id="IPR012675">
    <property type="entry name" value="Beta-grasp_dom_sf"/>
</dbReference>
<accession>A0A084AQH3</accession>
<dbReference type="InterPro" id="IPR044672">
    <property type="entry name" value="MOCS2A"/>
</dbReference>
<dbReference type="OrthoDB" id="5595860at2759"/>
<dbReference type="EMBL" id="KL648614">
    <property type="protein sequence ID" value="KEY67552.1"/>
    <property type="molecule type" value="Genomic_DNA"/>
</dbReference>
<feature type="modified residue" description="1-thioglycine; alternate" evidence="5">
    <location>
        <position position="93"/>
    </location>
</feature>
<dbReference type="HAMAP" id="MF_03051">
    <property type="entry name" value="MOCS2A"/>
    <property type="match status" value="1"/>
</dbReference>
<dbReference type="Proteomes" id="UP000028045">
    <property type="component" value="Unassembled WGS sequence"/>
</dbReference>
<dbReference type="GO" id="GO:0000166">
    <property type="term" value="F:nucleotide binding"/>
    <property type="evidence" value="ECO:0007669"/>
    <property type="project" value="UniProtKB-KW"/>
</dbReference>
<comment type="subcellular location">
    <subcellularLocation>
        <location evidence="5">Cytoplasm</location>
    </subcellularLocation>
</comment>
<dbReference type="GO" id="GO:0030366">
    <property type="term" value="F:molybdopterin synthase activity"/>
    <property type="evidence" value="ECO:0007669"/>
    <property type="project" value="UniProtKB-UniRule"/>
</dbReference>
<evidence type="ECO:0000256" key="5">
    <source>
        <dbReference type="HAMAP-Rule" id="MF_03051"/>
    </source>
</evidence>
<dbReference type="PANTHER" id="PTHR33359:SF1">
    <property type="entry name" value="MOLYBDOPTERIN SYNTHASE SULFUR CARRIER SUBUNIT"/>
    <property type="match status" value="1"/>
</dbReference>
<protein>
    <recommendedName>
        <fullName evidence="5">Molybdopterin synthase sulfur carrier subunit</fullName>
    </recommendedName>
    <alternativeName>
        <fullName evidence="5">Common component for nitrate reductase and xanthine dehydrogenase protein G</fullName>
    </alternativeName>
    <alternativeName>
        <fullName evidence="5">Molybdenum cofactor synthesis protein 2 small subunit</fullName>
    </alternativeName>
    <alternativeName>
        <fullName evidence="5">Molybdenum cofactor synthesis protein 2A</fullName>
    </alternativeName>
    <alternativeName>
        <fullName evidence="5">Sulfur carrier protein MOCS2A</fullName>
        <shortName evidence="5">MOCS2A</shortName>
    </alternativeName>
</protein>
<evidence type="ECO:0000256" key="4">
    <source>
        <dbReference type="ARBA" id="ARBA00023150"/>
    </source>
</evidence>
<proteinExistence type="inferred from homology"/>
<dbReference type="SUPFAM" id="SSF54285">
    <property type="entry name" value="MoaD/ThiS"/>
    <property type="match status" value="1"/>
</dbReference>
<feature type="modified residue" description="Glycyl adenylate; alternate" evidence="5">
    <location>
        <position position="93"/>
    </location>
</feature>
<dbReference type="InterPro" id="IPR016155">
    <property type="entry name" value="Mopterin_synth/thiamin_S_b"/>
</dbReference>
<sequence>MSSVPKPPPGHFAVLYFASAGSHTGKEHEALPAPLPLSKLFAELDARYPGFTGKILDSCLVTVNLDYVDVGGDGDKMIQEGDEVAIIPPVSSGPPVPVAAAPAPGLAREVPPQPNDAHADKPDQQNAHNGGEDGDDGSQARDGRNLAPKRLRADLPPLGPVRANILVIGRRHEWDLVRVGHAGPRLWQWHPSLWLLSSRGNPAVSSIAQDGPVGLRRR</sequence>
<keyword evidence="1 5" id="KW-0963">Cytoplasm</keyword>
<comment type="PTM">
    <text evidence="5">C-terminal thiocarboxylation occurs in 2 steps, it is first acyl-adenylated (-COAMP) via the hesA/moeB/thiF part of UBA4, then thiocarboxylated (-COSH) via the rhodanese domain of UBA4.</text>
</comment>
<evidence type="ECO:0000256" key="1">
    <source>
        <dbReference type="ARBA" id="ARBA00022490"/>
    </source>
</evidence>
<organism evidence="7 8">
    <name type="scientific">Stachybotrys chartarum (strain CBS 109288 / IBT 7711)</name>
    <name type="common">Toxic black mold</name>
    <name type="synonym">Stilbospora chartarum</name>
    <dbReference type="NCBI Taxonomy" id="1280523"/>
    <lineage>
        <taxon>Eukaryota</taxon>
        <taxon>Fungi</taxon>
        <taxon>Dikarya</taxon>
        <taxon>Ascomycota</taxon>
        <taxon>Pezizomycotina</taxon>
        <taxon>Sordariomycetes</taxon>
        <taxon>Hypocreomycetidae</taxon>
        <taxon>Hypocreales</taxon>
        <taxon>Stachybotryaceae</taxon>
        <taxon>Stachybotrys</taxon>
    </lineage>
</organism>
<dbReference type="AlphaFoldDB" id="A0A084AQH3"/>
<comment type="pathway">
    <text evidence="5">Cofactor biosynthesis; molybdopterin biosynthesis.</text>
</comment>
<keyword evidence="8" id="KW-1185">Reference proteome</keyword>
<evidence type="ECO:0000313" key="7">
    <source>
        <dbReference type="EMBL" id="KEY67552.1"/>
    </source>
</evidence>
<dbReference type="GO" id="GO:1990140">
    <property type="term" value="C:molybdopterin synthase complex"/>
    <property type="evidence" value="ECO:0007669"/>
    <property type="project" value="UniProtKB-UniRule"/>
</dbReference>
<comment type="subunit">
    <text evidence="5">Heterotetramer; composed of 2 small (MOCS2A) and 2 large (MOCS2B) subunits.</text>
</comment>
<keyword evidence="4 5" id="KW-0501">Molybdenum cofactor biosynthesis</keyword>
<evidence type="ECO:0000256" key="6">
    <source>
        <dbReference type="SAM" id="MobiDB-lite"/>
    </source>
</evidence>
<dbReference type="InterPro" id="IPR003749">
    <property type="entry name" value="ThiS/MoaD-like"/>
</dbReference>
<gene>
    <name evidence="5" type="primary">cnxG</name>
    <name evidence="7" type="ORF">S7711_02467</name>
</gene>
<comment type="similarity">
    <text evidence="5">Belongs to the MoaD family. MOCS2A subfamily.</text>
</comment>
<comment type="function">
    <text evidence="5">Acts as a sulfur carrier required for molybdopterin biosynthesis. Component of the molybdopterin synthase complex that catalyzes the conversion of precursor Z into molybdopterin by mediating the incorporation of 2 sulfur atoms into precursor Z to generate a dithiolene group. In the complex, serves as sulfur donor by being thiocarboxylated (-COSH) at its C-terminus by UBA4. After interaction with MOCS2B, the sulfur is then transferred to precursor Z to form molybdopterin.</text>
</comment>
<dbReference type="Pfam" id="PF02597">
    <property type="entry name" value="ThiS"/>
    <property type="match status" value="1"/>
</dbReference>